<dbReference type="Pfam" id="PF20431">
    <property type="entry name" value="E_motif"/>
    <property type="match status" value="1"/>
</dbReference>
<feature type="repeat" description="PPR" evidence="3">
    <location>
        <begin position="296"/>
        <end position="330"/>
    </location>
</feature>
<dbReference type="Pfam" id="PF01535">
    <property type="entry name" value="PPR"/>
    <property type="match status" value="2"/>
</dbReference>
<evidence type="ECO:0000256" key="3">
    <source>
        <dbReference type="PROSITE-ProRule" id="PRU00708"/>
    </source>
</evidence>
<dbReference type="InterPro" id="IPR046849">
    <property type="entry name" value="E2_motif"/>
</dbReference>
<dbReference type="InterPro" id="IPR046960">
    <property type="entry name" value="PPR_At4g14850-like_plant"/>
</dbReference>
<feature type="repeat" description="PPR" evidence="3">
    <location>
        <begin position="195"/>
        <end position="229"/>
    </location>
</feature>
<dbReference type="PROSITE" id="PS51375">
    <property type="entry name" value="PPR"/>
    <property type="match status" value="5"/>
</dbReference>
<evidence type="ECO:0000313" key="5">
    <source>
        <dbReference type="EMBL" id="KAJ4818226.1"/>
    </source>
</evidence>
<feature type="domain" description="DYW" evidence="4">
    <location>
        <begin position="612"/>
        <end position="665"/>
    </location>
</feature>
<accession>A0AAV8HPR2</accession>
<protein>
    <submittedName>
        <fullName evidence="5">Pentatricopeptide repeat-containing protein</fullName>
    </submittedName>
</protein>
<proteinExistence type="predicted"/>
<evidence type="ECO:0000256" key="2">
    <source>
        <dbReference type="ARBA" id="ARBA00022946"/>
    </source>
</evidence>
<keyword evidence="6" id="KW-1185">Reference proteome</keyword>
<dbReference type="PANTHER" id="PTHR47926">
    <property type="entry name" value="PENTATRICOPEPTIDE REPEAT-CONTAINING PROTEIN"/>
    <property type="match status" value="1"/>
</dbReference>
<dbReference type="GO" id="GO:0003723">
    <property type="term" value="F:RNA binding"/>
    <property type="evidence" value="ECO:0007669"/>
    <property type="project" value="InterPro"/>
</dbReference>
<dbReference type="GO" id="GO:0009451">
    <property type="term" value="P:RNA modification"/>
    <property type="evidence" value="ECO:0007669"/>
    <property type="project" value="InterPro"/>
</dbReference>
<gene>
    <name evidence="5" type="ORF">LUZ62_030792</name>
</gene>
<sequence length="687" mass="77770">MKKFLPITSCAKHLLPSFHPNKAPKYLASLCYPNENPSRESSYWKHVLSRLLQEQKIKEAREVFAKIEYPDVHLFTMMIKGLSKSNCFADAFKLFDNMPVRDVAAWNSILKAYLDSGDLNSALELFHEMPERNVISSTTMINGLAQFGRIDAAERLFLRMPQRDTASWNAMISGYLINGEIVKARKTFEQMPSRNVISWTAIIGGYEQNGLSKEALELFKRMWHLGIKPTSSTYACSLTACAKISNLMSGTQIHAQLIKSSHSLDSYVTTSLLTLYAKCQKMDLSISLFNESSHKTVVTWTALITGYNENNKYAEALNEFTEMVSSGMKPNQSTFTSVLNSCSGLEALDCGKRIHATTVKISLDLDAFVGNSLVVMYSKCGNINESLMAFENICERNLVSWNSVIVGCAQNGYASLAFKLFDEMNQCLVQPDAITYVGLLMACSHVRMHEKGRYYFEMLKRDPSVEIRMEHYACMVDILGRCGKLGEAEQFIRNMPLRPNVAVWLALLGACRVHGNVEVAEKASKEIFNLDLHNSSAYVLLSNIYATAGRWNDVVQTRVVMRDHRVDKVIGCSWITIRDVKHEFVSGDRSHPMIPEIYKNLEWLGTRLMEYGYVYDKRSALHDVDDEQKEALLTYHSEKIALAFGLLSTVEGSTIRIMKNLRQNNKIMSFHYSNKSLMSSSYPRELT</sequence>
<dbReference type="InterPro" id="IPR046848">
    <property type="entry name" value="E_motif"/>
</dbReference>
<dbReference type="Pfam" id="PF13041">
    <property type="entry name" value="PPR_2"/>
    <property type="match status" value="4"/>
</dbReference>
<dbReference type="Pfam" id="PF20430">
    <property type="entry name" value="Eplus_motif"/>
    <property type="match status" value="1"/>
</dbReference>
<dbReference type="Pfam" id="PF14432">
    <property type="entry name" value="DYW_deaminase"/>
    <property type="match status" value="1"/>
</dbReference>
<keyword evidence="2" id="KW-0809">Transit peptide</keyword>
<evidence type="ECO:0000259" key="4">
    <source>
        <dbReference type="Pfam" id="PF14432"/>
    </source>
</evidence>
<dbReference type="InterPro" id="IPR032867">
    <property type="entry name" value="DYW_dom"/>
</dbReference>
<dbReference type="FunFam" id="1.25.40.10:FF:000366">
    <property type="entry name" value="Pentatricopeptide (PPR) repeat-containing protein"/>
    <property type="match status" value="1"/>
</dbReference>
<dbReference type="InterPro" id="IPR002885">
    <property type="entry name" value="PPR_rpt"/>
</dbReference>
<dbReference type="EMBL" id="JAMFTS010000001">
    <property type="protein sequence ID" value="KAJ4818226.1"/>
    <property type="molecule type" value="Genomic_DNA"/>
</dbReference>
<reference evidence="5" key="1">
    <citation type="submission" date="2022-08" db="EMBL/GenBank/DDBJ databases">
        <authorList>
            <person name="Marques A."/>
        </authorList>
    </citation>
    <scope>NUCLEOTIDE SEQUENCE</scope>
    <source>
        <strain evidence="5">RhyPub2mFocal</strain>
        <tissue evidence="5">Leaves</tissue>
    </source>
</reference>
<dbReference type="InterPro" id="IPR011990">
    <property type="entry name" value="TPR-like_helical_dom_sf"/>
</dbReference>
<dbReference type="Gene3D" id="1.25.40.10">
    <property type="entry name" value="Tetratricopeptide repeat domain"/>
    <property type="match status" value="5"/>
</dbReference>
<dbReference type="Proteomes" id="UP001140206">
    <property type="component" value="Chromosome 1"/>
</dbReference>
<keyword evidence="1" id="KW-0677">Repeat</keyword>
<name>A0AAV8HPR2_9POAL</name>
<organism evidence="5 6">
    <name type="scientific">Rhynchospora pubera</name>
    <dbReference type="NCBI Taxonomy" id="906938"/>
    <lineage>
        <taxon>Eukaryota</taxon>
        <taxon>Viridiplantae</taxon>
        <taxon>Streptophyta</taxon>
        <taxon>Embryophyta</taxon>
        <taxon>Tracheophyta</taxon>
        <taxon>Spermatophyta</taxon>
        <taxon>Magnoliopsida</taxon>
        <taxon>Liliopsida</taxon>
        <taxon>Poales</taxon>
        <taxon>Cyperaceae</taxon>
        <taxon>Cyperoideae</taxon>
        <taxon>Rhynchosporeae</taxon>
        <taxon>Rhynchospora</taxon>
    </lineage>
</organism>
<comment type="caution">
    <text evidence="5">The sequence shown here is derived from an EMBL/GenBank/DDBJ whole genome shotgun (WGS) entry which is preliminary data.</text>
</comment>
<feature type="repeat" description="PPR" evidence="3">
    <location>
        <begin position="397"/>
        <end position="431"/>
    </location>
</feature>
<dbReference type="NCBIfam" id="TIGR00756">
    <property type="entry name" value="PPR"/>
    <property type="match status" value="7"/>
</dbReference>
<feature type="repeat" description="PPR" evidence="3">
    <location>
        <begin position="102"/>
        <end position="136"/>
    </location>
</feature>
<dbReference type="PANTHER" id="PTHR47926:SF533">
    <property type="entry name" value="DYW DOMAIN-CONTAINING PROTEIN"/>
    <property type="match status" value="1"/>
</dbReference>
<dbReference type="AlphaFoldDB" id="A0AAV8HPR2"/>
<evidence type="ECO:0000256" key="1">
    <source>
        <dbReference type="ARBA" id="ARBA00022737"/>
    </source>
</evidence>
<feature type="repeat" description="PPR" evidence="3">
    <location>
        <begin position="164"/>
        <end position="194"/>
    </location>
</feature>
<dbReference type="FunFam" id="1.25.40.10:FF:000351">
    <property type="entry name" value="Pentatricopeptide repeat-containing protein"/>
    <property type="match status" value="1"/>
</dbReference>
<dbReference type="GO" id="GO:0008270">
    <property type="term" value="F:zinc ion binding"/>
    <property type="evidence" value="ECO:0007669"/>
    <property type="project" value="InterPro"/>
</dbReference>
<dbReference type="FunFam" id="1.25.40.10:FF:000144">
    <property type="entry name" value="Pentatricopeptide repeat-containing protein, mitochondrial"/>
    <property type="match status" value="1"/>
</dbReference>
<evidence type="ECO:0000313" key="6">
    <source>
        <dbReference type="Proteomes" id="UP001140206"/>
    </source>
</evidence>